<keyword evidence="3" id="KW-1185">Reference proteome</keyword>
<dbReference type="EMBL" id="KZ373920">
    <property type="protein sequence ID" value="PIO56650.1"/>
    <property type="molecule type" value="Genomic_DNA"/>
</dbReference>
<keyword evidence="1" id="KW-0175">Coiled coil</keyword>
<feature type="non-terminal residue" evidence="2">
    <location>
        <position position="1"/>
    </location>
</feature>
<evidence type="ECO:0000313" key="3">
    <source>
        <dbReference type="Proteomes" id="UP000230423"/>
    </source>
</evidence>
<dbReference type="Proteomes" id="UP000230423">
    <property type="component" value="Unassembled WGS sequence"/>
</dbReference>
<dbReference type="Gene3D" id="1.20.58.60">
    <property type="match status" value="1"/>
</dbReference>
<proteinExistence type="predicted"/>
<organism evidence="2 3">
    <name type="scientific">Teladorsagia circumcincta</name>
    <name type="common">Brown stomach worm</name>
    <name type="synonym">Ostertagia circumcincta</name>
    <dbReference type="NCBI Taxonomy" id="45464"/>
    <lineage>
        <taxon>Eukaryota</taxon>
        <taxon>Metazoa</taxon>
        <taxon>Ecdysozoa</taxon>
        <taxon>Nematoda</taxon>
        <taxon>Chromadorea</taxon>
        <taxon>Rhabditida</taxon>
        <taxon>Rhabditina</taxon>
        <taxon>Rhabditomorpha</taxon>
        <taxon>Strongyloidea</taxon>
        <taxon>Trichostrongylidae</taxon>
        <taxon>Teladorsagia</taxon>
    </lineage>
</organism>
<gene>
    <name evidence="2" type="ORF">TELCIR_21950</name>
</gene>
<feature type="non-terminal residue" evidence="2">
    <location>
        <position position="291"/>
    </location>
</feature>
<name>A0A2G9TH28_TELCI</name>
<evidence type="ECO:0000256" key="1">
    <source>
        <dbReference type="SAM" id="Coils"/>
    </source>
</evidence>
<dbReference type="OrthoDB" id="5851853at2759"/>
<evidence type="ECO:0008006" key="4">
    <source>
        <dbReference type="Google" id="ProtNLM"/>
    </source>
</evidence>
<reference evidence="2 3" key="1">
    <citation type="submission" date="2015-09" db="EMBL/GenBank/DDBJ databases">
        <title>Draft genome of the parasitic nematode Teladorsagia circumcincta isolate WARC Sus (inbred).</title>
        <authorList>
            <person name="Mitreva M."/>
        </authorList>
    </citation>
    <scope>NUCLEOTIDE SEQUENCE [LARGE SCALE GENOMIC DNA]</scope>
    <source>
        <strain evidence="2 3">S</strain>
    </source>
</reference>
<dbReference type="AlphaFoldDB" id="A0A2G9TH28"/>
<sequence>KREEQMLRMDLDSRLSLTNDLENDLKKLAGAGSPGWVEDTEQKLRNAVSRLQRNSTELRGFRDNVNDAFEGVIALEAFGTALDRSCDATSATLRSMSARDEQGLNEIASELAALDNQLTDMIRTAETIKKIPNVTETQVVDRVIRNADEKLHNLNKELNSKYSTQEEVGRLESDFEDAKQRMAEWISQFDAELLELKPVSIDHEKLNEQRKDQLALLDKHKEGLDLLEDLDTVSTRLIEAERQSGGHRYNAQAEALRSRAERINAADQKAIELQAAEDELSSWISSQTKTL</sequence>
<feature type="coiled-coil region" evidence="1">
    <location>
        <begin position="104"/>
        <end position="188"/>
    </location>
</feature>
<evidence type="ECO:0000313" key="2">
    <source>
        <dbReference type="EMBL" id="PIO56650.1"/>
    </source>
</evidence>
<accession>A0A2G9TH28</accession>
<protein>
    <recommendedName>
        <fullName evidence="4">Spectrin repeat-containing domain protein</fullName>
    </recommendedName>
</protein>